<name>A0A0B7BVG5_9EUPU</name>
<accession>A0A0B7BVG5</accession>
<proteinExistence type="predicted"/>
<gene>
    <name evidence="1" type="primary">ORF211764</name>
</gene>
<protein>
    <submittedName>
        <fullName evidence="1">Uncharacterized protein</fullName>
    </submittedName>
</protein>
<feature type="non-terminal residue" evidence="1">
    <location>
        <position position="1"/>
    </location>
</feature>
<dbReference type="AlphaFoldDB" id="A0A0B7BVG5"/>
<evidence type="ECO:0000313" key="1">
    <source>
        <dbReference type="EMBL" id="CEK96366.1"/>
    </source>
</evidence>
<organism evidence="1">
    <name type="scientific">Arion vulgaris</name>
    <dbReference type="NCBI Taxonomy" id="1028688"/>
    <lineage>
        <taxon>Eukaryota</taxon>
        <taxon>Metazoa</taxon>
        <taxon>Spiralia</taxon>
        <taxon>Lophotrochozoa</taxon>
        <taxon>Mollusca</taxon>
        <taxon>Gastropoda</taxon>
        <taxon>Heterobranchia</taxon>
        <taxon>Euthyneura</taxon>
        <taxon>Panpulmonata</taxon>
        <taxon>Eupulmonata</taxon>
        <taxon>Stylommatophora</taxon>
        <taxon>Helicina</taxon>
        <taxon>Arionoidea</taxon>
        <taxon>Arionidae</taxon>
        <taxon>Arion</taxon>
    </lineage>
</organism>
<sequence length="94" mass="10993">YQHISTHINTHIKVCTYLFQNNIITTTMSTKCKYDISNVSPSLPFSLSPYTHSILLHTQTKYYKLCTIKYTHTLFLPIIKYTLACTHTHTFIHL</sequence>
<dbReference type="EMBL" id="HACG01049501">
    <property type="protein sequence ID" value="CEK96366.1"/>
    <property type="molecule type" value="Transcribed_RNA"/>
</dbReference>
<reference evidence="1" key="1">
    <citation type="submission" date="2014-12" db="EMBL/GenBank/DDBJ databases">
        <title>Insight into the proteome of Arion vulgaris.</title>
        <authorList>
            <person name="Aradska J."/>
            <person name="Bulat T."/>
            <person name="Smidak R."/>
            <person name="Sarate P."/>
            <person name="Gangsoo J."/>
            <person name="Sialana F."/>
            <person name="Bilban M."/>
            <person name="Lubec G."/>
        </authorList>
    </citation>
    <scope>NUCLEOTIDE SEQUENCE</scope>
    <source>
        <tissue evidence="1">Skin</tissue>
    </source>
</reference>